<dbReference type="PANTHER" id="PTHR23349">
    <property type="entry name" value="BASIC HELIX-LOOP-HELIX TRANSCRIPTION FACTOR, TWIST"/>
    <property type="match status" value="1"/>
</dbReference>
<dbReference type="InterPro" id="IPR011598">
    <property type="entry name" value="bHLH_dom"/>
</dbReference>
<reference evidence="8" key="1">
    <citation type="submission" date="2017-02" db="UniProtKB">
        <authorList>
            <consortium name="WormBaseParasite"/>
        </authorList>
    </citation>
    <scope>IDENTIFICATION</scope>
</reference>
<evidence type="ECO:0000313" key="7">
    <source>
        <dbReference type="Proteomes" id="UP000038045"/>
    </source>
</evidence>
<dbReference type="WBParaSite" id="PTRK_0000250200.1">
    <property type="protein sequence ID" value="PTRK_0000250200.1"/>
    <property type="gene ID" value="PTRK_0000250200"/>
</dbReference>
<proteinExistence type="predicted"/>
<evidence type="ECO:0000259" key="6">
    <source>
        <dbReference type="PROSITE" id="PS50888"/>
    </source>
</evidence>
<dbReference type="PROSITE" id="PS50888">
    <property type="entry name" value="BHLH"/>
    <property type="match status" value="1"/>
</dbReference>
<dbReference type="FunFam" id="4.10.280.10:FF:000029">
    <property type="entry name" value="Achaete-scute family bHLH transcription factor 1"/>
    <property type="match status" value="1"/>
</dbReference>
<sequence>MDTYFATNTSSTRKDGSTLRSRVSKSHHHPSYLSVKKLPDQVEKRNERERRRVQQVNLGYIKLGEHVPKWRTNNKKLSKVETLREAARYIEYLQNLLDSKNEESKNDNNILKSTTNFNNSFSSSSDNDSYYHLGESSTYTTSTSSISSISPVNVPQYYDNSNNTIHNVNYQQMINQNYYNNYQGFTYTNMKREESFY</sequence>
<dbReference type="GO" id="GO:0000981">
    <property type="term" value="F:DNA-binding transcription factor activity, RNA polymerase II-specific"/>
    <property type="evidence" value="ECO:0007669"/>
    <property type="project" value="TreeGrafter"/>
</dbReference>
<evidence type="ECO:0000256" key="5">
    <source>
        <dbReference type="SAM" id="MobiDB-lite"/>
    </source>
</evidence>
<dbReference type="CDD" id="cd11418">
    <property type="entry name" value="bHLH_TS_ASCL"/>
    <property type="match status" value="1"/>
</dbReference>
<keyword evidence="2" id="KW-0524">Neurogenesis</keyword>
<accession>A0A0N4Z5V7</accession>
<dbReference type="InterPro" id="IPR050283">
    <property type="entry name" value="E-box_TF_Regulators"/>
</dbReference>
<dbReference type="AlphaFoldDB" id="A0A0N4Z5V7"/>
<organism evidence="7 8">
    <name type="scientific">Parastrongyloides trichosuri</name>
    <name type="common">Possum-specific nematode worm</name>
    <dbReference type="NCBI Taxonomy" id="131310"/>
    <lineage>
        <taxon>Eukaryota</taxon>
        <taxon>Metazoa</taxon>
        <taxon>Ecdysozoa</taxon>
        <taxon>Nematoda</taxon>
        <taxon>Chromadorea</taxon>
        <taxon>Rhabditida</taxon>
        <taxon>Tylenchina</taxon>
        <taxon>Panagrolaimomorpha</taxon>
        <taxon>Strongyloidoidea</taxon>
        <taxon>Strongyloididae</taxon>
        <taxon>Parastrongyloides</taxon>
    </lineage>
</organism>
<keyword evidence="3" id="KW-0238">DNA-binding</keyword>
<feature type="domain" description="BHLH" evidence="6">
    <location>
        <begin position="40"/>
        <end position="93"/>
    </location>
</feature>
<dbReference type="PANTHER" id="PTHR23349:SF108">
    <property type="entry name" value="BHLH DOMAIN-CONTAINING PROTEIN"/>
    <property type="match status" value="1"/>
</dbReference>
<protein>
    <submittedName>
        <fullName evidence="8">BHLH domain-containing protein</fullName>
    </submittedName>
</protein>
<evidence type="ECO:0000256" key="4">
    <source>
        <dbReference type="ARBA" id="ARBA00023242"/>
    </source>
</evidence>
<dbReference type="SMART" id="SM00353">
    <property type="entry name" value="HLH"/>
    <property type="match status" value="1"/>
</dbReference>
<evidence type="ECO:0000256" key="2">
    <source>
        <dbReference type="ARBA" id="ARBA00022902"/>
    </source>
</evidence>
<keyword evidence="7" id="KW-1185">Reference proteome</keyword>
<evidence type="ECO:0000256" key="1">
    <source>
        <dbReference type="ARBA" id="ARBA00004123"/>
    </source>
</evidence>
<dbReference type="Proteomes" id="UP000038045">
    <property type="component" value="Unplaced"/>
</dbReference>
<dbReference type="GO" id="GO:0000977">
    <property type="term" value="F:RNA polymerase II transcription regulatory region sequence-specific DNA binding"/>
    <property type="evidence" value="ECO:0007669"/>
    <property type="project" value="TreeGrafter"/>
</dbReference>
<dbReference type="Pfam" id="PF00010">
    <property type="entry name" value="HLH"/>
    <property type="match status" value="1"/>
</dbReference>
<dbReference type="STRING" id="131310.A0A0N4Z5V7"/>
<dbReference type="SUPFAM" id="SSF47459">
    <property type="entry name" value="HLH, helix-loop-helix DNA-binding domain"/>
    <property type="match status" value="1"/>
</dbReference>
<dbReference type="Gene3D" id="4.10.280.10">
    <property type="entry name" value="Helix-loop-helix DNA-binding domain"/>
    <property type="match status" value="1"/>
</dbReference>
<feature type="region of interest" description="Disordered" evidence="5">
    <location>
        <begin position="1"/>
        <end position="31"/>
    </location>
</feature>
<comment type="subcellular location">
    <subcellularLocation>
        <location evidence="1">Nucleus</location>
    </subcellularLocation>
</comment>
<dbReference type="GO" id="GO:0005634">
    <property type="term" value="C:nucleus"/>
    <property type="evidence" value="ECO:0007669"/>
    <property type="project" value="UniProtKB-SubCell"/>
</dbReference>
<name>A0A0N4Z5V7_PARTI</name>
<evidence type="ECO:0000256" key="3">
    <source>
        <dbReference type="ARBA" id="ARBA00023125"/>
    </source>
</evidence>
<dbReference type="GO" id="GO:0040008">
    <property type="term" value="P:regulation of growth"/>
    <property type="evidence" value="ECO:0007669"/>
    <property type="project" value="UniProtKB-ARBA"/>
</dbReference>
<evidence type="ECO:0000313" key="8">
    <source>
        <dbReference type="WBParaSite" id="PTRK_0000250200.1"/>
    </source>
</evidence>
<dbReference type="InterPro" id="IPR036638">
    <property type="entry name" value="HLH_DNA-bd_sf"/>
</dbReference>
<feature type="compositionally biased region" description="Polar residues" evidence="5">
    <location>
        <begin position="1"/>
        <end position="11"/>
    </location>
</feature>
<dbReference type="GO" id="GO:0046983">
    <property type="term" value="F:protein dimerization activity"/>
    <property type="evidence" value="ECO:0007669"/>
    <property type="project" value="InterPro"/>
</dbReference>
<keyword evidence="4" id="KW-0539">Nucleus</keyword>
<dbReference type="GO" id="GO:0007399">
    <property type="term" value="P:nervous system development"/>
    <property type="evidence" value="ECO:0007669"/>
    <property type="project" value="UniProtKB-KW"/>
</dbReference>